<reference evidence="2" key="2">
    <citation type="submission" date="2015-01" db="EMBL/GenBank/DDBJ databases">
        <title>Evolutionary Origins and Diversification of the Mycorrhizal Mutualists.</title>
        <authorList>
            <consortium name="DOE Joint Genome Institute"/>
            <consortium name="Mycorrhizal Genomics Consortium"/>
            <person name="Kohler A."/>
            <person name="Kuo A."/>
            <person name="Nagy L.G."/>
            <person name="Floudas D."/>
            <person name="Copeland A."/>
            <person name="Barry K.W."/>
            <person name="Cichocki N."/>
            <person name="Veneault-Fourrey C."/>
            <person name="LaButti K."/>
            <person name="Lindquist E.A."/>
            <person name="Lipzen A."/>
            <person name="Lundell T."/>
            <person name="Morin E."/>
            <person name="Murat C."/>
            <person name="Riley R."/>
            <person name="Ohm R."/>
            <person name="Sun H."/>
            <person name="Tunlid A."/>
            <person name="Henrissat B."/>
            <person name="Grigoriev I.V."/>
            <person name="Hibbett D.S."/>
            <person name="Martin F."/>
        </authorList>
    </citation>
    <scope>NUCLEOTIDE SEQUENCE [LARGE SCALE GENOMIC DNA]</scope>
    <source>
        <strain evidence="2">Ve08.2h10</strain>
    </source>
</reference>
<feature type="non-terminal residue" evidence="1">
    <location>
        <position position="1"/>
    </location>
</feature>
<dbReference type="InParanoid" id="A0A0D0DWW8"/>
<accession>A0A0D0DWW8</accession>
<proteinExistence type="predicted"/>
<organism evidence="1 2">
    <name type="scientific">Paxillus rubicundulus Ve08.2h10</name>
    <dbReference type="NCBI Taxonomy" id="930991"/>
    <lineage>
        <taxon>Eukaryota</taxon>
        <taxon>Fungi</taxon>
        <taxon>Dikarya</taxon>
        <taxon>Basidiomycota</taxon>
        <taxon>Agaricomycotina</taxon>
        <taxon>Agaricomycetes</taxon>
        <taxon>Agaricomycetidae</taxon>
        <taxon>Boletales</taxon>
        <taxon>Paxilineae</taxon>
        <taxon>Paxillaceae</taxon>
        <taxon>Paxillus</taxon>
    </lineage>
</organism>
<protein>
    <submittedName>
        <fullName evidence="1">Uncharacterized protein</fullName>
    </submittedName>
</protein>
<dbReference type="HOGENOM" id="CLU_134793_0_0_1"/>
<feature type="non-terminal residue" evidence="1">
    <location>
        <position position="169"/>
    </location>
</feature>
<dbReference type="OrthoDB" id="198652at2759"/>
<keyword evidence="2" id="KW-1185">Reference proteome</keyword>
<dbReference type="Proteomes" id="UP000054538">
    <property type="component" value="Unassembled WGS sequence"/>
</dbReference>
<reference evidence="1 2" key="1">
    <citation type="submission" date="2014-04" db="EMBL/GenBank/DDBJ databases">
        <authorList>
            <consortium name="DOE Joint Genome Institute"/>
            <person name="Kuo A."/>
            <person name="Kohler A."/>
            <person name="Jargeat P."/>
            <person name="Nagy L.G."/>
            <person name="Floudas D."/>
            <person name="Copeland A."/>
            <person name="Barry K.W."/>
            <person name="Cichocki N."/>
            <person name="Veneault-Fourrey C."/>
            <person name="LaButti K."/>
            <person name="Lindquist E.A."/>
            <person name="Lipzen A."/>
            <person name="Lundell T."/>
            <person name="Morin E."/>
            <person name="Murat C."/>
            <person name="Sun H."/>
            <person name="Tunlid A."/>
            <person name="Henrissat B."/>
            <person name="Grigoriev I.V."/>
            <person name="Hibbett D.S."/>
            <person name="Martin F."/>
            <person name="Nordberg H.P."/>
            <person name="Cantor M.N."/>
            <person name="Hua S.X."/>
        </authorList>
    </citation>
    <scope>NUCLEOTIDE SEQUENCE [LARGE SCALE GENOMIC DNA]</scope>
    <source>
        <strain evidence="1 2">Ve08.2h10</strain>
    </source>
</reference>
<sequence>FLFIYVDDSFSFQRTGQLSFYPKYGKALPSNLVKLLQLWDFIHLPHEERKQIFGAELPIIGFEVDPNLMQIRMSDDSRLQLISALHEFGQHGTHRTPRDFQHIAGHLNWALNVYLMLRPILCAVYAKTAGKLQQKALIWVNRDVERELEWASGRLLLSEGVFLLNSEFW</sequence>
<gene>
    <name evidence="1" type="ORF">PAXRUDRAFT_45497</name>
</gene>
<name>A0A0D0DWW8_9AGAM</name>
<dbReference type="AlphaFoldDB" id="A0A0D0DWW8"/>
<evidence type="ECO:0000313" key="2">
    <source>
        <dbReference type="Proteomes" id="UP000054538"/>
    </source>
</evidence>
<evidence type="ECO:0000313" key="1">
    <source>
        <dbReference type="EMBL" id="KIK90714.1"/>
    </source>
</evidence>
<dbReference type="EMBL" id="KN825481">
    <property type="protein sequence ID" value="KIK90714.1"/>
    <property type="molecule type" value="Genomic_DNA"/>
</dbReference>